<proteinExistence type="predicted"/>
<protein>
    <submittedName>
        <fullName evidence="1">AlpA family transcriptional regulator</fullName>
    </submittedName>
</protein>
<dbReference type="Proteomes" id="UP000295210">
    <property type="component" value="Unassembled WGS sequence"/>
</dbReference>
<evidence type="ECO:0000313" key="2">
    <source>
        <dbReference type="Proteomes" id="UP000295210"/>
    </source>
</evidence>
<dbReference type="RefSeq" id="WP_131995794.1">
    <property type="nucleotide sequence ID" value="NZ_SMGK01000003.1"/>
</dbReference>
<dbReference type="InterPro" id="IPR010260">
    <property type="entry name" value="AlpA"/>
</dbReference>
<evidence type="ECO:0000313" key="1">
    <source>
        <dbReference type="EMBL" id="TCK72464.1"/>
    </source>
</evidence>
<keyword evidence="2" id="KW-1185">Reference proteome</keyword>
<dbReference type="AlphaFoldDB" id="A0A4R1L3A8"/>
<accession>A0A4R1L3A8</accession>
<reference evidence="1 2" key="1">
    <citation type="submission" date="2019-03" db="EMBL/GenBank/DDBJ databases">
        <title>Genomic Encyclopedia of Type Strains, Phase IV (KMG-IV): sequencing the most valuable type-strain genomes for metagenomic binning, comparative biology and taxonomic classification.</title>
        <authorList>
            <person name="Goeker M."/>
        </authorList>
    </citation>
    <scope>NUCLEOTIDE SEQUENCE [LARGE SCALE GENOMIC DNA]</scope>
    <source>
        <strain evidence="1 2">DSM 103428</strain>
    </source>
</reference>
<comment type="caution">
    <text evidence="1">The sequence shown here is derived from an EMBL/GenBank/DDBJ whole genome shotgun (WGS) entry which is preliminary data.</text>
</comment>
<gene>
    <name evidence="1" type="ORF">C7378_2041</name>
</gene>
<dbReference type="OrthoDB" id="8455288at2"/>
<dbReference type="Pfam" id="PF05930">
    <property type="entry name" value="Phage_AlpA"/>
    <property type="match status" value="1"/>
</dbReference>
<sequence length="69" mass="7553">MSKEPETLLRLPEVQKRVPLSKSTIFLKITHGSFPAPVKMGARARGWRESDITAFIDGLSKTSGKGVKA</sequence>
<dbReference type="Gene3D" id="1.10.238.160">
    <property type="match status" value="1"/>
</dbReference>
<organism evidence="1 2">
    <name type="scientific">Acidipila rosea</name>
    <dbReference type="NCBI Taxonomy" id="768535"/>
    <lineage>
        <taxon>Bacteria</taxon>
        <taxon>Pseudomonadati</taxon>
        <taxon>Acidobacteriota</taxon>
        <taxon>Terriglobia</taxon>
        <taxon>Terriglobales</taxon>
        <taxon>Acidobacteriaceae</taxon>
        <taxon>Acidipila</taxon>
    </lineage>
</organism>
<name>A0A4R1L3A8_9BACT</name>
<dbReference type="EMBL" id="SMGK01000003">
    <property type="protein sequence ID" value="TCK72464.1"/>
    <property type="molecule type" value="Genomic_DNA"/>
</dbReference>